<evidence type="ECO:0000256" key="1">
    <source>
        <dbReference type="SAM" id="MobiDB-lite"/>
    </source>
</evidence>
<dbReference type="InterPro" id="IPR012677">
    <property type="entry name" value="Nucleotide-bd_a/b_plait_sf"/>
</dbReference>
<evidence type="ECO:0000313" key="3">
    <source>
        <dbReference type="Proteomes" id="UP001516023"/>
    </source>
</evidence>
<comment type="caution">
    <text evidence="2">The sequence shown here is derived from an EMBL/GenBank/DDBJ whole genome shotgun (WGS) entry which is preliminary data.</text>
</comment>
<gene>
    <name evidence="2" type="ORF">HJC23_010859</name>
</gene>
<sequence>TTGGSLPDLIQLRLPASLLSSFSTNSRLTINPAANGAGNDKLSISVSREAAHKHAKTSEDLFPLKLENQTDTFEWYQRKRSQAVSDNMRKYFRIGETRSRYSINNPKSGVDLKRIGERTRTLLDQERKKRKEIVRLDEDELYPVNSKETAEKGMGERNPTNDNVPMASEKERKTPKTSTLRKRAAASKRKRHDPTVDGWMPNTDHLVSKAVAKDDRSNIVRLHGLPRGIQPDHIRKFFHGLNPSLIFVLPTMNRFIEGWDVSDEFSSMQKQNIAVERHPESFRVYVKFQSVLVADAAMERQGESIGFDRNKEDFIKKDVVGAAISLSPVSRYVASYLQKHLAICTRKGEPIIETLTGVEQRITCVSELAWTVAAKRLKLDSLMSHLRSSNLRCRQLLSNYQFIPKEIPEYDRLVRVYNQIVEAHKKLEVDRSLLLMHTFDPSCSDDSAHRIIQSVSHWFLDEIRNIGNNLRESRLRLRDESHDNFDFDNGHS</sequence>
<evidence type="ECO:0008006" key="4">
    <source>
        <dbReference type="Google" id="ProtNLM"/>
    </source>
</evidence>
<keyword evidence="3" id="KW-1185">Reference proteome</keyword>
<accession>A0ABD3QP64</accession>
<dbReference type="EMBL" id="JABMIG020000022">
    <property type="protein sequence ID" value="KAL3802103.1"/>
    <property type="molecule type" value="Genomic_DNA"/>
</dbReference>
<evidence type="ECO:0000313" key="2">
    <source>
        <dbReference type="EMBL" id="KAL3802103.1"/>
    </source>
</evidence>
<dbReference type="AlphaFoldDB" id="A0ABD3QP64"/>
<proteinExistence type="predicted"/>
<feature type="compositionally biased region" description="Basic residues" evidence="1">
    <location>
        <begin position="175"/>
        <end position="192"/>
    </location>
</feature>
<dbReference type="Gene3D" id="3.30.70.330">
    <property type="match status" value="1"/>
</dbReference>
<organism evidence="2 3">
    <name type="scientific">Cyclotella cryptica</name>
    <dbReference type="NCBI Taxonomy" id="29204"/>
    <lineage>
        <taxon>Eukaryota</taxon>
        <taxon>Sar</taxon>
        <taxon>Stramenopiles</taxon>
        <taxon>Ochrophyta</taxon>
        <taxon>Bacillariophyta</taxon>
        <taxon>Coscinodiscophyceae</taxon>
        <taxon>Thalassiosirophycidae</taxon>
        <taxon>Stephanodiscales</taxon>
        <taxon>Stephanodiscaceae</taxon>
        <taxon>Cyclotella</taxon>
    </lineage>
</organism>
<feature type="region of interest" description="Disordered" evidence="1">
    <location>
        <begin position="144"/>
        <end position="201"/>
    </location>
</feature>
<dbReference type="Proteomes" id="UP001516023">
    <property type="component" value="Unassembled WGS sequence"/>
</dbReference>
<protein>
    <recommendedName>
        <fullName evidence="4">RRM domain-containing protein</fullName>
    </recommendedName>
</protein>
<feature type="non-terminal residue" evidence="2">
    <location>
        <position position="1"/>
    </location>
</feature>
<reference evidence="2 3" key="1">
    <citation type="journal article" date="2020" name="G3 (Bethesda)">
        <title>Improved Reference Genome for Cyclotella cryptica CCMP332, a Model for Cell Wall Morphogenesis, Salinity Adaptation, and Lipid Production in Diatoms (Bacillariophyta).</title>
        <authorList>
            <person name="Roberts W.R."/>
            <person name="Downey K.M."/>
            <person name="Ruck E.C."/>
            <person name="Traller J.C."/>
            <person name="Alverson A.J."/>
        </authorList>
    </citation>
    <scope>NUCLEOTIDE SEQUENCE [LARGE SCALE GENOMIC DNA]</scope>
    <source>
        <strain evidence="2 3">CCMP332</strain>
    </source>
</reference>
<name>A0ABD3QP64_9STRA</name>